<dbReference type="EMBL" id="BQNB010013837">
    <property type="protein sequence ID" value="GJT20818.1"/>
    <property type="molecule type" value="Genomic_DNA"/>
</dbReference>
<dbReference type="Proteomes" id="UP001151760">
    <property type="component" value="Unassembled WGS sequence"/>
</dbReference>
<evidence type="ECO:0000313" key="1">
    <source>
        <dbReference type="EMBL" id="GJT20818.1"/>
    </source>
</evidence>
<reference evidence="1" key="1">
    <citation type="journal article" date="2022" name="Int. J. Mol. Sci.">
        <title>Draft Genome of Tanacetum Coccineum: Genomic Comparison of Closely Related Tanacetum-Family Plants.</title>
        <authorList>
            <person name="Yamashiro T."/>
            <person name="Shiraishi A."/>
            <person name="Nakayama K."/>
            <person name="Satake H."/>
        </authorList>
    </citation>
    <scope>NUCLEOTIDE SEQUENCE</scope>
</reference>
<keyword evidence="2" id="KW-1185">Reference proteome</keyword>
<name>A0ABQ5C476_9ASTR</name>
<protein>
    <submittedName>
        <fullName evidence="1">Uncharacterized protein</fullName>
    </submittedName>
</protein>
<evidence type="ECO:0000313" key="2">
    <source>
        <dbReference type="Proteomes" id="UP001151760"/>
    </source>
</evidence>
<proteinExistence type="predicted"/>
<comment type="caution">
    <text evidence="1">The sequence shown here is derived from an EMBL/GenBank/DDBJ whole genome shotgun (WGS) entry which is preliminary data.</text>
</comment>
<accession>A0ABQ5C476</accession>
<reference evidence="1" key="2">
    <citation type="submission" date="2022-01" db="EMBL/GenBank/DDBJ databases">
        <authorList>
            <person name="Yamashiro T."/>
            <person name="Shiraishi A."/>
            <person name="Satake H."/>
            <person name="Nakayama K."/>
        </authorList>
    </citation>
    <scope>NUCLEOTIDE SEQUENCE</scope>
</reference>
<organism evidence="1 2">
    <name type="scientific">Tanacetum coccineum</name>
    <dbReference type="NCBI Taxonomy" id="301880"/>
    <lineage>
        <taxon>Eukaryota</taxon>
        <taxon>Viridiplantae</taxon>
        <taxon>Streptophyta</taxon>
        <taxon>Embryophyta</taxon>
        <taxon>Tracheophyta</taxon>
        <taxon>Spermatophyta</taxon>
        <taxon>Magnoliopsida</taxon>
        <taxon>eudicotyledons</taxon>
        <taxon>Gunneridae</taxon>
        <taxon>Pentapetalae</taxon>
        <taxon>asterids</taxon>
        <taxon>campanulids</taxon>
        <taxon>Asterales</taxon>
        <taxon>Asteraceae</taxon>
        <taxon>Asteroideae</taxon>
        <taxon>Anthemideae</taxon>
        <taxon>Anthemidinae</taxon>
        <taxon>Tanacetum</taxon>
    </lineage>
</organism>
<sequence>MNRKWVIFSVVRDYVAIVPQKICRITIPQRQFEFPPRFWFMECDTRVSYDLVIFREEHQCHLLRREAWSSFEVSVGITEEGEVIVKPPYTSQTERDQKYRGAEKNERGFLDLEERFCGRIDQSNSNVKDKILATPSETSKVRGTPSRNVADLKARMKPRRAQAVAMTIQYGVRGMILAVQSEASSKITSPVLWVEIGDSSLTGFELVQETTDKITLTKTLRYVEEPVENTDRELKKVKMYQNGGS</sequence>
<gene>
    <name evidence="1" type="ORF">Tco_0890755</name>
</gene>